<dbReference type="PROSITE" id="PS51156">
    <property type="entry name" value="ELM2"/>
    <property type="match status" value="1"/>
</dbReference>
<name>A0A8D2ELD4_THEGE</name>
<organism evidence="5 6">
    <name type="scientific">Theropithecus gelada</name>
    <name type="common">Gelada baboon</name>
    <dbReference type="NCBI Taxonomy" id="9565"/>
    <lineage>
        <taxon>Eukaryota</taxon>
        <taxon>Metazoa</taxon>
        <taxon>Chordata</taxon>
        <taxon>Craniata</taxon>
        <taxon>Vertebrata</taxon>
        <taxon>Euteleostomi</taxon>
        <taxon>Mammalia</taxon>
        <taxon>Eutheria</taxon>
        <taxon>Euarchontoglires</taxon>
        <taxon>Primates</taxon>
        <taxon>Haplorrhini</taxon>
        <taxon>Catarrhini</taxon>
        <taxon>Cercopithecidae</taxon>
        <taxon>Cercopithecinae</taxon>
        <taxon>Theropithecus</taxon>
    </lineage>
</organism>
<dbReference type="GO" id="GO:0003714">
    <property type="term" value="F:transcription corepressor activity"/>
    <property type="evidence" value="ECO:0007669"/>
    <property type="project" value="TreeGrafter"/>
</dbReference>
<evidence type="ECO:0000256" key="2">
    <source>
        <dbReference type="SAM" id="MobiDB-lite"/>
    </source>
</evidence>
<evidence type="ECO:0000259" key="3">
    <source>
        <dbReference type="PROSITE" id="PS51156"/>
    </source>
</evidence>
<evidence type="ECO:0000259" key="4">
    <source>
        <dbReference type="PROSITE" id="PS51293"/>
    </source>
</evidence>
<dbReference type="InterPro" id="IPR040138">
    <property type="entry name" value="MIER/MTA"/>
</dbReference>
<dbReference type="PANTHER" id="PTHR10865">
    <property type="entry name" value="METASTASIS-ASSOCIATED PROTEIN AND MESODERM INDUCTION EARLY RESPONSE PROTEIN"/>
    <property type="match status" value="1"/>
</dbReference>
<feature type="domain" description="ELM2" evidence="3">
    <location>
        <begin position="199"/>
        <end position="296"/>
    </location>
</feature>
<feature type="compositionally biased region" description="Polar residues" evidence="2">
    <location>
        <begin position="144"/>
        <end position="157"/>
    </location>
</feature>
<dbReference type="Ensembl" id="ENSTGET00000012425.1">
    <property type="protein sequence ID" value="ENSTGEP00000010314.1"/>
    <property type="gene ID" value="ENSTGEG00000008466.1"/>
</dbReference>
<protein>
    <submittedName>
        <fullName evidence="5">MIER family member 2</fullName>
    </submittedName>
</protein>
<dbReference type="InterPro" id="IPR017884">
    <property type="entry name" value="SANT_dom"/>
</dbReference>
<dbReference type="FunFam" id="4.10.1240.50:FF:000005">
    <property type="entry name" value="Mesoderm induction early response protein 3"/>
    <property type="match status" value="1"/>
</dbReference>
<dbReference type="PANTHER" id="PTHR10865:SF27">
    <property type="entry name" value="MESODERM INDUCTION EARLY RESPONSE PROTEIN 2"/>
    <property type="match status" value="1"/>
</dbReference>
<dbReference type="AlphaFoldDB" id="A0A8D2ELD4"/>
<evidence type="ECO:0000313" key="6">
    <source>
        <dbReference type="Proteomes" id="UP000694411"/>
    </source>
</evidence>
<dbReference type="GO" id="GO:0000122">
    <property type="term" value="P:negative regulation of transcription by RNA polymerase II"/>
    <property type="evidence" value="ECO:0007669"/>
    <property type="project" value="TreeGrafter"/>
</dbReference>
<evidence type="ECO:0000256" key="1">
    <source>
        <dbReference type="ARBA" id="ARBA00023242"/>
    </source>
</evidence>
<reference evidence="5" key="3">
    <citation type="submission" date="2025-09" db="UniProtKB">
        <authorList>
            <consortium name="Ensembl"/>
        </authorList>
    </citation>
    <scope>IDENTIFICATION</scope>
</reference>
<keyword evidence="6" id="KW-1185">Reference proteome</keyword>
<dbReference type="PROSITE" id="PS51293">
    <property type="entry name" value="SANT"/>
    <property type="match status" value="1"/>
</dbReference>
<keyword evidence="1" id="KW-0539">Nucleus</keyword>
<dbReference type="GO" id="GO:0005654">
    <property type="term" value="C:nucleoplasm"/>
    <property type="evidence" value="ECO:0007669"/>
    <property type="project" value="TreeGrafter"/>
</dbReference>
<feature type="region of interest" description="Disordered" evidence="2">
    <location>
        <begin position="104"/>
        <end position="192"/>
    </location>
</feature>
<proteinExistence type="predicted"/>
<evidence type="ECO:0000313" key="5">
    <source>
        <dbReference type="Ensembl" id="ENSTGEP00000010314.1"/>
    </source>
</evidence>
<accession>A0A8D2ELD4</accession>
<reference evidence="5" key="2">
    <citation type="submission" date="2025-08" db="UniProtKB">
        <authorList>
            <consortium name="Ensembl"/>
        </authorList>
    </citation>
    <scope>IDENTIFICATION</scope>
</reference>
<sequence length="594" mass="65041">MRGPWWEASSLGRQSPRVVSCLEHSLCPGEPGLQTTAVVSMGSGDHQFNLAEILSQNYSVRGECEEASRCPEKPKEELEKDFISQSNDMPFDELLALYGYEASDPISDRESEGGDVAPDLPDMTLDKEQIAKDLLSGEEEEETQSSADDLTPSVTSHEASDLFPNRSGSHFLADEDKEPGSSASSDTEEDSLPANKCKKEIMVGPQFQADLSNLHLNRHCEKIYENEDQLLWDPGVLPEREVEEFLYRAVKRRWQEMAGPQLPEGEAVKDSEQALYELVKCNFNVEEALRRLRFNVKVIRDGLCAWSEEECRNFEHGFRVHGKNFHLIQANKVRTPLPSSCQTRPLGRGAEPAASSLPARRGEGRCHCPGGETGRTPHPAPAASAGAPSAPCLALSLHTWQGRGLPQPWGSWAAATQCQPRGAQSHIPRCPAPSLASPPTPSSPLQEKPHFTPPPASSPPSPFPILSGWGGGPSATPGVGLRRQVTYTPFAVLPWYQGREPREELALPAVQGPNSSLFPQPCRSSFCGKLPSKMAWSPGPSSPAPCPFLFLFTRWRGVLRGPRHALPRASSSLLCSSPFLSWTRPSLTPPRTTL</sequence>
<feature type="compositionally biased region" description="Pro residues" evidence="2">
    <location>
        <begin position="451"/>
        <end position="463"/>
    </location>
</feature>
<feature type="region of interest" description="Disordered" evidence="2">
    <location>
        <begin position="341"/>
        <end position="388"/>
    </location>
</feature>
<dbReference type="SMART" id="SM01189">
    <property type="entry name" value="ELM2"/>
    <property type="match status" value="1"/>
</dbReference>
<feature type="domain" description="SANT" evidence="4">
    <location>
        <begin position="301"/>
        <end position="335"/>
    </location>
</feature>
<dbReference type="GO" id="GO:0042826">
    <property type="term" value="F:histone deacetylase binding"/>
    <property type="evidence" value="ECO:0007669"/>
    <property type="project" value="TreeGrafter"/>
</dbReference>
<reference evidence="5" key="1">
    <citation type="submission" date="2018-05" db="EMBL/GenBank/DDBJ databases">
        <title>Whole genome of Theropithecus gelada.</title>
        <authorList>
            <person name="Chiou K.L."/>
            <person name="Snyder-Mackler N."/>
        </authorList>
    </citation>
    <scope>NUCLEOTIDE SEQUENCE [LARGE SCALE GENOMIC DNA]</scope>
</reference>
<feature type="region of interest" description="Disordered" evidence="2">
    <location>
        <begin position="411"/>
        <end position="477"/>
    </location>
</feature>
<dbReference type="InterPro" id="IPR000949">
    <property type="entry name" value="ELM2_dom"/>
</dbReference>
<dbReference type="Pfam" id="PF01448">
    <property type="entry name" value="ELM2"/>
    <property type="match status" value="1"/>
</dbReference>
<dbReference type="Proteomes" id="UP000694411">
    <property type="component" value="Chromosome 19"/>
</dbReference>
<dbReference type="Gene3D" id="1.10.10.60">
    <property type="entry name" value="Homeodomain-like"/>
    <property type="match status" value="1"/>
</dbReference>